<sequence length="84" mass="9587">MCRFMLMLSSLWSTFLSFSLICYLTPSQAGTKVGLTNLSSVLECCLLIFAVGPTTLEEEGVRYTRIHHSDLDRCTDYNGEREKW</sequence>
<dbReference type="Proteomes" id="UP000241769">
    <property type="component" value="Unassembled WGS sequence"/>
</dbReference>
<keyword evidence="3" id="KW-1185">Reference proteome</keyword>
<feature type="signal peptide" evidence="1">
    <location>
        <begin position="1"/>
        <end position="29"/>
    </location>
</feature>
<evidence type="ECO:0008006" key="4">
    <source>
        <dbReference type="Google" id="ProtNLM"/>
    </source>
</evidence>
<accession>A0A2P6NT40</accession>
<name>A0A2P6NT40_9EUKA</name>
<dbReference type="InParanoid" id="A0A2P6NT40"/>
<gene>
    <name evidence="2" type="ORF">PROFUN_01401</name>
</gene>
<organism evidence="2 3">
    <name type="scientific">Planoprotostelium fungivorum</name>
    <dbReference type="NCBI Taxonomy" id="1890364"/>
    <lineage>
        <taxon>Eukaryota</taxon>
        <taxon>Amoebozoa</taxon>
        <taxon>Evosea</taxon>
        <taxon>Variosea</taxon>
        <taxon>Cavosteliida</taxon>
        <taxon>Cavosteliaceae</taxon>
        <taxon>Planoprotostelium</taxon>
    </lineage>
</organism>
<keyword evidence="1" id="KW-0732">Signal</keyword>
<comment type="caution">
    <text evidence="2">The sequence shown here is derived from an EMBL/GenBank/DDBJ whole genome shotgun (WGS) entry which is preliminary data.</text>
</comment>
<reference evidence="2 3" key="1">
    <citation type="journal article" date="2018" name="Genome Biol. Evol.">
        <title>Multiple Roots of Fruiting Body Formation in Amoebozoa.</title>
        <authorList>
            <person name="Hillmann F."/>
            <person name="Forbes G."/>
            <person name="Novohradska S."/>
            <person name="Ferling I."/>
            <person name="Riege K."/>
            <person name="Groth M."/>
            <person name="Westermann M."/>
            <person name="Marz M."/>
            <person name="Spaller T."/>
            <person name="Winckler T."/>
            <person name="Schaap P."/>
            <person name="Glockner G."/>
        </authorList>
    </citation>
    <scope>NUCLEOTIDE SEQUENCE [LARGE SCALE GENOMIC DNA]</scope>
    <source>
        <strain evidence="2 3">Jena</strain>
    </source>
</reference>
<proteinExistence type="predicted"/>
<protein>
    <recommendedName>
        <fullName evidence="4">Secreted protein</fullName>
    </recommendedName>
</protein>
<evidence type="ECO:0000313" key="3">
    <source>
        <dbReference type="Proteomes" id="UP000241769"/>
    </source>
</evidence>
<dbReference type="EMBL" id="MDYQ01000022">
    <property type="protein sequence ID" value="PRP87139.1"/>
    <property type="molecule type" value="Genomic_DNA"/>
</dbReference>
<dbReference type="AlphaFoldDB" id="A0A2P6NT40"/>
<evidence type="ECO:0000256" key="1">
    <source>
        <dbReference type="SAM" id="SignalP"/>
    </source>
</evidence>
<feature type="chain" id="PRO_5015151419" description="Secreted protein" evidence="1">
    <location>
        <begin position="30"/>
        <end position="84"/>
    </location>
</feature>
<evidence type="ECO:0000313" key="2">
    <source>
        <dbReference type="EMBL" id="PRP87139.1"/>
    </source>
</evidence>